<evidence type="ECO:0000256" key="1">
    <source>
        <dbReference type="SAM" id="Phobius"/>
    </source>
</evidence>
<dbReference type="Proteomes" id="UP000184310">
    <property type="component" value="Unassembled WGS sequence"/>
</dbReference>
<keyword evidence="1" id="KW-1133">Transmembrane helix</keyword>
<sequence>MNKKIRLIVGWTIIAILIQNAIFLYIDKIYLTSDLKLKVGNINKKKVEDDKEIKVDIDSSAENIAASYDGKYVSYKLDNKLKIKSLNDNKDTTIDLDELIKDDTKRTVKNREIVYYNWFESDDSMIIMQKLVQNGRSYFEPIAYNAKKNEVRELSDFNMKKLQIPVNSKEDTVGDIAFSNLTHSIYIKIDKSKSRSDIYYANVMNQLKKVKNNSQVSDMAVTTTNTNLITEEGNKIRVLNRKNEIKIQNEKTLKILGTDSNDNLFIGAGSDTKINKVFFGEINDNKNDFKTLNLPVAVNKKDIFIDNQGKVFINNKDKSEIIDISNGNKSYKYSGDVIAVYNKGLILKSNNSIVRTKF</sequence>
<protein>
    <submittedName>
        <fullName evidence="2">Uncharacterized protein</fullName>
    </submittedName>
</protein>
<gene>
    <name evidence="2" type="ORF">SAMN02745163_03183</name>
</gene>
<keyword evidence="1" id="KW-0812">Transmembrane</keyword>
<dbReference type="RefSeq" id="WP_072989992.1">
    <property type="nucleotide sequence ID" value="NZ_FQZB01000013.1"/>
</dbReference>
<dbReference type="STRING" id="1121302.SAMN02745163_03183"/>
<evidence type="ECO:0000313" key="3">
    <source>
        <dbReference type="Proteomes" id="UP000184310"/>
    </source>
</evidence>
<dbReference type="OrthoDB" id="1630871at2"/>
<evidence type="ECO:0000313" key="2">
    <source>
        <dbReference type="EMBL" id="SHK08412.1"/>
    </source>
</evidence>
<keyword evidence="3" id="KW-1185">Reference proteome</keyword>
<organism evidence="2 3">
    <name type="scientific">Clostridium cavendishii DSM 21758</name>
    <dbReference type="NCBI Taxonomy" id="1121302"/>
    <lineage>
        <taxon>Bacteria</taxon>
        <taxon>Bacillati</taxon>
        <taxon>Bacillota</taxon>
        <taxon>Clostridia</taxon>
        <taxon>Eubacteriales</taxon>
        <taxon>Clostridiaceae</taxon>
        <taxon>Clostridium</taxon>
    </lineage>
</organism>
<name>A0A1M6PKB1_9CLOT</name>
<reference evidence="2 3" key="1">
    <citation type="submission" date="2016-11" db="EMBL/GenBank/DDBJ databases">
        <authorList>
            <person name="Jaros S."/>
            <person name="Januszkiewicz K."/>
            <person name="Wedrychowicz H."/>
        </authorList>
    </citation>
    <scope>NUCLEOTIDE SEQUENCE [LARGE SCALE GENOMIC DNA]</scope>
    <source>
        <strain evidence="2 3">DSM 21758</strain>
    </source>
</reference>
<accession>A0A1M6PKB1</accession>
<feature type="transmembrane region" description="Helical" evidence="1">
    <location>
        <begin position="7"/>
        <end position="26"/>
    </location>
</feature>
<dbReference type="AlphaFoldDB" id="A0A1M6PKB1"/>
<dbReference type="EMBL" id="FQZB01000013">
    <property type="protein sequence ID" value="SHK08412.1"/>
    <property type="molecule type" value="Genomic_DNA"/>
</dbReference>
<proteinExistence type="predicted"/>
<keyword evidence="1" id="KW-0472">Membrane</keyword>